<dbReference type="InterPro" id="IPR048574">
    <property type="entry name" value="RUBY_RBDX"/>
</dbReference>
<dbReference type="GO" id="GO:0015995">
    <property type="term" value="P:chlorophyll biosynthetic process"/>
    <property type="evidence" value="ECO:0007669"/>
    <property type="project" value="InterPro"/>
</dbReference>
<feature type="domain" description="Light-independent protochlorophyllide reductase subunit B-like C-terminal" evidence="3">
    <location>
        <begin position="504"/>
        <end position="548"/>
    </location>
</feature>
<dbReference type="Pfam" id="PF21349">
    <property type="entry name" value="RUBY_RBDX"/>
    <property type="match status" value="1"/>
</dbReference>
<comment type="similarity">
    <text evidence="1">Belongs to the universal stress protein A family.</text>
</comment>
<evidence type="ECO:0000256" key="1">
    <source>
        <dbReference type="ARBA" id="ARBA00008791"/>
    </source>
</evidence>
<dbReference type="Pfam" id="PF00582">
    <property type="entry name" value="Usp"/>
    <property type="match status" value="2"/>
</dbReference>
<dbReference type="SUPFAM" id="SSF57802">
    <property type="entry name" value="Rubredoxin-like"/>
    <property type="match status" value="1"/>
</dbReference>
<dbReference type="InterPro" id="IPR006015">
    <property type="entry name" value="Universal_stress_UspA"/>
</dbReference>
<dbReference type="GO" id="GO:0016491">
    <property type="term" value="F:oxidoreductase activity"/>
    <property type="evidence" value="ECO:0007669"/>
    <property type="project" value="InterPro"/>
</dbReference>
<dbReference type="AlphaFoldDB" id="W4LY89"/>
<keyword evidence="6" id="KW-1185">Reference proteome</keyword>
<evidence type="ECO:0000313" key="6">
    <source>
        <dbReference type="Proteomes" id="UP000019141"/>
    </source>
</evidence>
<evidence type="ECO:0008006" key="7">
    <source>
        <dbReference type="Google" id="ProtNLM"/>
    </source>
</evidence>
<organism evidence="5 6">
    <name type="scientific">Entotheonella factor</name>
    <dbReference type="NCBI Taxonomy" id="1429438"/>
    <lineage>
        <taxon>Bacteria</taxon>
        <taxon>Pseudomonadati</taxon>
        <taxon>Nitrospinota/Tectimicrobiota group</taxon>
        <taxon>Candidatus Tectimicrobiota</taxon>
        <taxon>Candidatus Entotheonellia</taxon>
        <taxon>Candidatus Entotheonellales</taxon>
        <taxon>Candidatus Entotheonellaceae</taxon>
        <taxon>Candidatus Entotheonella</taxon>
    </lineage>
</organism>
<feature type="domain" description="UspA" evidence="2">
    <location>
        <begin position="14"/>
        <end position="114"/>
    </location>
</feature>
<dbReference type="Pfam" id="PF08369">
    <property type="entry name" value="PCP_red"/>
    <property type="match status" value="2"/>
</dbReference>
<evidence type="ECO:0000259" key="4">
    <source>
        <dbReference type="Pfam" id="PF21349"/>
    </source>
</evidence>
<evidence type="ECO:0000259" key="2">
    <source>
        <dbReference type="Pfam" id="PF00582"/>
    </source>
</evidence>
<dbReference type="InterPro" id="IPR042298">
    <property type="entry name" value="P-CP_red_C"/>
</dbReference>
<sequence length="581" mass="64564">FKQMEFTLPDEYLEEQELERQRKIHDSLITMGLQLISDSYLDVMEQRCETEQLPFERKMYDGRNFQVIVDDIQASNYDLVIMGALGMGAVKDSVLGSVCERVIRRTQVDTLVVKQPMPLSEVEDGPIVVGIDGSPQSFAGLQTAIELGKQFNKTVEAVGVYDPFLHYVMFNGIVGVLSEKAAKVFKFKEQEALHEEIIDTGLAKIYQSHLEVARRVATESGVDVKITLLPGKAFEKMLHYVRERKPWMLVLGRIGVHSDDTMDIGSNAENLLRLVPCNVFLASRKYVPPIDVKAEESIVWTEEASTWIEERVPPLVRGIARTAVHRYAFERGHSVITLGVIEDAVGEILPEGMMRSLGIAAEKIAIHQKKITEGTTHICNNCGYAARETQPEVCPVCKASGSQFSTIDQATLDSLAPLEGGLEEETSFDGVKVRWTDEAKKLLRTVESGYERRRAKARMEKLARVQGGGMVTKAVALEITGEQKAITATPEADSSQEAAATMVWTPEAEQRLARVPAGFMRDMTRTRVEDLAREKGAGEVTLAIAEEAIANARQLMQETIGAYMQNTEAARQHMRETVSGD</sequence>
<feature type="domain" description="Rubrerythrin rubredoxin-like" evidence="4">
    <location>
        <begin position="378"/>
        <end position="404"/>
    </location>
</feature>
<comment type="caution">
    <text evidence="5">The sequence shown here is derived from an EMBL/GenBank/DDBJ whole genome shotgun (WGS) entry which is preliminary data.</text>
</comment>
<dbReference type="PANTHER" id="PTHR46268:SF6">
    <property type="entry name" value="UNIVERSAL STRESS PROTEIN UP12"/>
    <property type="match status" value="1"/>
</dbReference>
<evidence type="ECO:0000259" key="3">
    <source>
        <dbReference type="Pfam" id="PF08369"/>
    </source>
</evidence>
<dbReference type="InterPro" id="IPR013580">
    <property type="entry name" value="LI-POR_suB-like_C"/>
</dbReference>
<dbReference type="HOGENOM" id="CLU_399455_0_0_7"/>
<dbReference type="PANTHER" id="PTHR46268">
    <property type="entry name" value="STRESS RESPONSE PROTEIN NHAX"/>
    <property type="match status" value="1"/>
</dbReference>
<dbReference type="Gene3D" id="1.10.8.550">
    <property type="entry name" value="Proto-chlorophyllide reductase 57 kD subunit B"/>
    <property type="match status" value="3"/>
</dbReference>
<dbReference type="Proteomes" id="UP000019141">
    <property type="component" value="Unassembled WGS sequence"/>
</dbReference>
<dbReference type="InterPro" id="IPR014729">
    <property type="entry name" value="Rossmann-like_a/b/a_fold"/>
</dbReference>
<dbReference type="InterPro" id="IPR006016">
    <property type="entry name" value="UspA"/>
</dbReference>
<dbReference type="EMBL" id="AZHW01000080">
    <property type="protein sequence ID" value="ETX03074.1"/>
    <property type="molecule type" value="Genomic_DNA"/>
</dbReference>
<feature type="domain" description="UspA" evidence="2">
    <location>
        <begin position="126"/>
        <end position="281"/>
    </location>
</feature>
<dbReference type="PRINTS" id="PR01438">
    <property type="entry name" value="UNVRSLSTRESS"/>
</dbReference>
<accession>W4LY89</accession>
<dbReference type="Gene3D" id="2.20.28.10">
    <property type="match status" value="1"/>
</dbReference>
<protein>
    <recommendedName>
        <fullName evidence="7">Universal stress protein UspA</fullName>
    </recommendedName>
</protein>
<dbReference type="GO" id="GO:0015979">
    <property type="term" value="P:photosynthesis"/>
    <property type="evidence" value="ECO:0007669"/>
    <property type="project" value="InterPro"/>
</dbReference>
<dbReference type="Gene3D" id="3.40.50.620">
    <property type="entry name" value="HUPs"/>
    <property type="match status" value="2"/>
</dbReference>
<evidence type="ECO:0000313" key="5">
    <source>
        <dbReference type="EMBL" id="ETX03074.1"/>
    </source>
</evidence>
<reference evidence="5 6" key="1">
    <citation type="journal article" date="2014" name="Nature">
        <title>An environmental bacterial taxon with a large and distinct metabolic repertoire.</title>
        <authorList>
            <person name="Wilson M.C."/>
            <person name="Mori T."/>
            <person name="Ruckert C."/>
            <person name="Uria A.R."/>
            <person name="Helf M.J."/>
            <person name="Takada K."/>
            <person name="Gernert C."/>
            <person name="Steffens U.A."/>
            <person name="Heycke N."/>
            <person name="Schmitt S."/>
            <person name="Rinke C."/>
            <person name="Helfrich E.J."/>
            <person name="Brachmann A.O."/>
            <person name="Gurgui C."/>
            <person name="Wakimoto T."/>
            <person name="Kracht M."/>
            <person name="Crusemann M."/>
            <person name="Hentschel U."/>
            <person name="Abe I."/>
            <person name="Matsunaga S."/>
            <person name="Kalinowski J."/>
            <person name="Takeyama H."/>
            <person name="Piel J."/>
        </authorList>
    </citation>
    <scope>NUCLEOTIDE SEQUENCE [LARGE SCALE GENOMIC DNA]</scope>
    <source>
        <strain evidence="6">TSY1</strain>
    </source>
</reference>
<dbReference type="SUPFAM" id="SSF52402">
    <property type="entry name" value="Adenine nucleotide alpha hydrolases-like"/>
    <property type="match status" value="2"/>
</dbReference>
<feature type="domain" description="Light-independent protochlorophyllide reductase subunit B-like C-terminal" evidence="3">
    <location>
        <begin position="300"/>
        <end position="344"/>
    </location>
</feature>
<gene>
    <name evidence="5" type="ORF">ETSY1_01330</name>
</gene>
<dbReference type="CDD" id="cd00293">
    <property type="entry name" value="USP-like"/>
    <property type="match status" value="2"/>
</dbReference>
<proteinExistence type="inferred from homology"/>
<feature type="non-terminal residue" evidence="5">
    <location>
        <position position="1"/>
    </location>
</feature>
<name>W4LY89_ENTF1</name>